<dbReference type="AlphaFoldDB" id="A0A8D2BAA7"/>
<organism evidence="14 15">
    <name type="scientific">Sciurus vulgaris</name>
    <name type="common">Eurasian red squirrel</name>
    <dbReference type="NCBI Taxonomy" id="55149"/>
    <lineage>
        <taxon>Eukaryota</taxon>
        <taxon>Metazoa</taxon>
        <taxon>Chordata</taxon>
        <taxon>Craniata</taxon>
        <taxon>Vertebrata</taxon>
        <taxon>Euteleostomi</taxon>
        <taxon>Mammalia</taxon>
        <taxon>Eutheria</taxon>
        <taxon>Euarchontoglires</taxon>
        <taxon>Glires</taxon>
        <taxon>Rodentia</taxon>
        <taxon>Sciuromorpha</taxon>
        <taxon>Sciuridae</taxon>
        <taxon>Sciurinae</taxon>
        <taxon>Sciurini</taxon>
        <taxon>Sciurus</taxon>
    </lineage>
</organism>
<reference evidence="14" key="1">
    <citation type="submission" date="2025-08" db="UniProtKB">
        <authorList>
            <consortium name="Ensembl"/>
        </authorList>
    </citation>
    <scope>IDENTIFICATION</scope>
</reference>
<keyword evidence="15" id="KW-1185">Reference proteome</keyword>
<dbReference type="InterPro" id="IPR008271">
    <property type="entry name" value="Ser/Thr_kinase_AS"/>
</dbReference>
<feature type="region of interest" description="Disordered" evidence="12">
    <location>
        <begin position="334"/>
        <end position="353"/>
    </location>
</feature>
<evidence type="ECO:0000256" key="1">
    <source>
        <dbReference type="ARBA" id="ARBA00012513"/>
    </source>
</evidence>
<evidence type="ECO:0000256" key="7">
    <source>
        <dbReference type="ARBA" id="ARBA00037391"/>
    </source>
</evidence>
<evidence type="ECO:0000256" key="4">
    <source>
        <dbReference type="ARBA" id="ARBA00022741"/>
    </source>
</evidence>
<evidence type="ECO:0000256" key="11">
    <source>
        <dbReference type="PROSITE-ProRule" id="PRU10141"/>
    </source>
</evidence>
<proteinExistence type="inferred from homology"/>
<dbReference type="PANTHER" id="PTHR24346:SF95">
    <property type="entry name" value="SPERM MOTILITY KINASE 3A"/>
    <property type="match status" value="1"/>
</dbReference>
<evidence type="ECO:0000256" key="10">
    <source>
        <dbReference type="ARBA" id="ARBA00048679"/>
    </source>
</evidence>
<dbReference type="Gene3D" id="3.30.200.20">
    <property type="entry name" value="Phosphorylase Kinase, domain 1"/>
    <property type="match status" value="1"/>
</dbReference>
<evidence type="ECO:0000256" key="12">
    <source>
        <dbReference type="SAM" id="MobiDB-lite"/>
    </source>
</evidence>
<accession>A0A8D2BAA7</accession>
<dbReference type="Pfam" id="PF00069">
    <property type="entry name" value="Pkinase"/>
    <property type="match status" value="1"/>
</dbReference>
<dbReference type="Gene3D" id="1.10.8.10">
    <property type="entry name" value="DNA helicase RuvA subunit, C-terminal domain"/>
    <property type="match status" value="1"/>
</dbReference>
<dbReference type="CDD" id="cd14003">
    <property type="entry name" value="STKc_AMPK-like"/>
    <property type="match status" value="1"/>
</dbReference>
<dbReference type="PANTHER" id="PTHR24346">
    <property type="entry name" value="MAP/MICROTUBULE AFFINITY-REGULATING KINASE"/>
    <property type="match status" value="1"/>
</dbReference>
<comment type="function">
    <text evidence="7">May play a role in sperm motility, especially in the regulation of flagellar function.</text>
</comment>
<keyword evidence="3" id="KW-0808">Transferase</keyword>
<evidence type="ECO:0000256" key="8">
    <source>
        <dbReference type="ARBA" id="ARBA00038181"/>
    </source>
</evidence>
<comment type="catalytic activity">
    <reaction evidence="10">
        <text>L-seryl-[protein] + ATP = O-phospho-L-seryl-[protein] + ADP + H(+)</text>
        <dbReference type="Rhea" id="RHEA:17989"/>
        <dbReference type="Rhea" id="RHEA-COMP:9863"/>
        <dbReference type="Rhea" id="RHEA-COMP:11604"/>
        <dbReference type="ChEBI" id="CHEBI:15378"/>
        <dbReference type="ChEBI" id="CHEBI:29999"/>
        <dbReference type="ChEBI" id="CHEBI:30616"/>
        <dbReference type="ChEBI" id="CHEBI:83421"/>
        <dbReference type="ChEBI" id="CHEBI:456216"/>
        <dbReference type="EC" id="2.7.11.1"/>
    </reaction>
</comment>
<dbReference type="FunFam" id="1.10.510.10:FF:000571">
    <property type="entry name" value="Maternal embryonic leucine zipper kinase"/>
    <property type="match status" value="1"/>
</dbReference>
<dbReference type="InterPro" id="IPR017441">
    <property type="entry name" value="Protein_kinase_ATP_BS"/>
</dbReference>
<dbReference type="GO" id="GO:0004674">
    <property type="term" value="F:protein serine/threonine kinase activity"/>
    <property type="evidence" value="ECO:0007669"/>
    <property type="project" value="UniProtKB-KW"/>
</dbReference>
<dbReference type="GeneTree" id="ENSGT00940000160886"/>
<sequence>MTGPLQAVPGFLSINHYHLLQTIGHGGFGQVKLARHLLTGAEVAVKILPKERQVFPVLSEPDILMTLSHPHVIQLFQVIETVQNVYIVMEYAGGGELSHHIQAGGMQEEEARRLFRQIARAVGYCHKNGVVHRDLKVENIMLDARGNIKLIDFGLSTKFISGLKLNRFWGTLTYLAPEIALQQEYEGPPVDVWSLGVILYFMLTGKCPFMGITAKHLLKLIVRGRYQIPHHVPMHAQNLICKILTVNPKQRPSVEQILQHPWLSQREHSPHHYQEPLPKQPDPAIMTILFDMGCDLYNTWVSLVNRKFDDAMATYLILQHQIRKGAGCMLQLKPVPARPRPSPPLLDPSNFPGLPKRSISEPALYNLPLPSQHQLLQLPEEDKQSGQRGIRRSSLPAINLSFLPTWTPTRATASQQDSVSHSSKPLSILSRWAEAADSSSSFQDTSTGQVHDNRRHQKRVARRITTCFQWLCCCMLCVSKDVAPVAGGFNTVIFSNKKEQYTQTMK</sequence>
<dbReference type="SUPFAM" id="SSF56112">
    <property type="entry name" value="Protein kinase-like (PK-like)"/>
    <property type="match status" value="1"/>
</dbReference>
<feature type="domain" description="Protein kinase" evidence="13">
    <location>
        <begin position="17"/>
        <end position="263"/>
    </location>
</feature>
<dbReference type="EC" id="2.7.11.1" evidence="1"/>
<keyword evidence="2" id="KW-0723">Serine/threonine-protein kinase</keyword>
<keyword evidence="6 11" id="KW-0067">ATP-binding</keyword>
<feature type="compositionally biased region" description="Pro residues" evidence="12">
    <location>
        <begin position="336"/>
        <end position="346"/>
    </location>
</feature>
<dbReference type="PROSITE" id="PS00108">
    <property type="entry name" value="PROTEIN_KINASE_ST"/>
    <property type="match status" value="1"/>
</dbReference>
<evidence type="ECO:0000256" key="6">
    <source>
        <dbReference type="ARBA" id="ARBA00022840"/>
    </source>
</evidence>
<dbReference type="Proteomes" id="UP000694564">
    <property type="component" value="Chromosome 4"/>
</dbReference>
<dbReference type="GO" id="GO:0005737">
    <property type="term" value="C:cytoplasm"/>
    <property type="evidence" value="ECO:0007669"/>
    <property type="project" value="TreeGrafter"/>
</dbReference>
<dbReference type="GO" id="GO:0005524">
    <property type="term" value="F:ATP binding"/>
    <property type="evidence" value="ECO:0007669"/>
    <property type="project" value="UniProtKB-UniRule"/>
</dbReference>
<evidence type="ECO:0000256" key="3">
    <source>
        <dbReference type="ARBA" id="ARBA00022679"/>
    </source>
</evidence>
<evidence type="ECO:0000256" key="5">
    <source>
        <dbReference type="ARBA" id="ARBA00022777"/>
    </source>
</evidence>
<dbReference type="Gene3D" id="1.10.510.10">
    <property type="entry name" value="Transferase(Phosphotransferase) domain 1"/>
    <property type="match status" value="1"/>
</dbReference>
<reference evidence="14" key="2">
    <citation type="submission" date="2025-09" db="UniProtKB">
        <authorList>
            <consortium name="Ensembl"/>
        </authorList>
    </citation>
    <scope>IDENTIFICATION</scope>
</reference>
<feature type="binding site" evidence="11">
    <location>
        <position position="46"/>
    </location>
    <ligand>
        <name>ATP</name>
        <dbReference type="ChEBI" id="CHEBI:30616"/>
    </ligand>
</feature>
<comment type="catalytic activity">
    <reaction evidence="9">
        <text>L-threonyl-[protein] + ATP = O-phospho-L-threonyl-[protein] + ADP + H(+)</text>
        <dbReference type="Rhea" id="RHEA:46608"/>
        <dbReference type="Rhea" id="RHEA-COMP:11060"/>
        <dbReference type="Rhea" id="RHEA-COMP:11605"/>
        <dbReference type="ChEBI" id="CHEBI:15378"/>
        <dbReference type="ChEBI" id="CHEBI:30013"/>
        <dbReference type="ChEBI" id="CHEBI:30616"/>
        <dbReference type="ChEBI" id="CHEBI:61977"/>
        <dbReference type="ChEBI" id="CHEBI:456216"/>
        <dbReference type="EC" id="2.7.11.1"/>
    </reaction>
</comment>
<dbReference type="PROSITE" id="PS50011">
    <property type="entry name" value="PROTEIN_KINASE_DOM"/>
    <property type="match status" value="1"/>
</dbReference>
<keyword evidence="5" id="KW-0418">Kinase</keyword>
<evidence type="ECO:0000256" key="9">
    <source>
        <dbReference type="ARBA" id="ARBA00047899"/>
    </source>
</evidence>
<name>A0A8D2BAA7_SCIVU</name>
<dbReference type="SMART" id="SM00220">
    <property type="entry name" value="S_TKc"/>
    <property type="match status" value="1"/>
</dbReference>
<dbReference type="OrthoDB" id="1088960at2759"/>
<dbReference type="InterPro" id="IPR011009">
    <property type="entry name" value="Kinase-like_dom_sf"/>
</dbReference>
<dbReference type="Ensembl" id="ENSSVLT00005012728.1">
    <property type="protein sequence ID" value="ENSSVLP00005011492.1"/>
    <property type="gene ID" value="ENSSVLG00005009129.1"/>
</dbReference>
<dbReference type="InterPro" id="IPR000719">
    <property type="entry name" value="Prot_kinase_dom"/>
</dbReference>
<comment type="similarity">
    <text evidence="8">Belongs to the protein kinase superfamily. CAMK Ser/Thr protein kinase family. Smok subfamily.</text>
</comment>
<evidence type="ECO:0000256" key="2">
    <source>
        <dbReference type="ARBA" id="ARBA00022527"/>
    </source>
</evidence>
<evidence type="ECO:0000313" key="15">
    <source>
        <dbReference type="Proteomes" id="UP000694564"/>
    </source>
</evidence>
<evidence type="ECO:0000313" key="14">
    <source>
        <dbReference type="Ensembl" id="ENSSVLP00005011492.1"/>
    </source>
</evidence>
<dbReference type="FunFam" id="3.30.200.20:FF:000003">
    <property type="entry name" value="Non-specific serine/threonine protein kinase"/>
    <property type="match status" value="1"/>
</dbReference>
<evidence type="ECO:0000259" key="13">
    <source>
        <dbReference type="PROSITE" id="PS50011"/>
    </source>
</evidence>
<keyword evidence="4 11" id="KW-0547">Nucleotide-binding</keyword>
<protein>
    <recommendedName>
        <fullName evidence="1">non-specific serine/threonine protein kinase</fullName>
        <ecNumber evidence="1">2.7.11.1</ecNumber>
    </recommendedName>
</protein>
<dbReference type="GO" id="GO:0035556">
    <property type="term" value="P:intracellular signal transduction"/>
    <property type="evidence" value="ECO:0007669"/>
    <property type="project" value="TreeGrafter"/>
</dbReference>
<dbReference type="PROSITE" id="PS00107">
    <property type="entry name" value="PROTEIN_KINASE_ATP"/>
    <property type="match status" value="1"/>
</dbReference>